<protein>
    <submittedName>
        <fullName evidence="1">Uncharacterized protein</fullName>
    </submittedName>
</protein>
<dbReference type="EMBL" id="LKAM01000006">
    <property type="protein sequence ID" value="KUM48193.1"/>
    <property type="molecule type" value="Genomic_DNA"/>
</dbReference>
<geneLocation type="mitochondrion" evidence="1"/>
<sequence length="45" mass="5084">MMFQQVLSLGQQNLLRGLALDQLLLELGLKPIAMWVEVDPVVSYL</sequence>
<evidence type="ECO:0000313" key="1">
    <source>
        <dbReference type="EMBL" id="KUM48193.1"/>
    </source>
</evidence>
<comment type="caution">
    <text evidence="1">The sequence shown here is derived from an EMBL/GenBank/DDBJ whole genome shotgun (WGS) entry which is preliminary data.</text>
</comment>
<gene>
    <name evidence="1" type="ORF">ABT39_MTgene5190</name>
</gene>
<reference evidence="1" key="1">
    <citation type="journal article" date="2015" name="Genome Biol. Evol.">
        <title>Organellar Genomes of White Spruce (Picea glauca): Assembly and Annotation.</title>
        <authorList>
            <person name="Jackman S.D."/>
            <person name="Warren R.L."/>
            <person name="Gibb E.A."/>
            <person name="Vandervalk B.P."/>
            <person name="Mohamadi H."/>
            <person name="Chu J."/>
            <person name="Raymond A."/>
            <person name="Pleasance S."/>
            <person name="Coope R."/>
            <person name="Wildung M.R."/>
            <person name="Ritland C.E."/>
            <person name="Bousquet J."/>
            <person name="Jones S.J."/>
            <person name="Bohlmann J."/>
            <person name="Birol I."/>
        </authorList>
    </citation>
    <scope>NUCLEOTIDE SEQUENCE [LARGE SCALE GENOMIC DNA]</scope>
    <source>
        <tissue evidence="1">Flushing bud</tissue>
    </source>
</reference>
<organism evidence="1">
    <name type="scientific">Picea glauca</name>
    <name type="common">White spruce</name>
    <name type="synonym">Pinus glauca</name>
    <dbReference type="NCBI Taxonomy" id="3330"/>
    <lineage>
        <taxon>Eukaryota</taxon>
        <taxon>Viridiplantae</taxon>
        <taxon>Streptophyta</taxon>
        <taxon>Embryophyta</taxon>
        <taxon>Tracheophyta</taxon>
        <taxon>Spermatophyta</taxon>
        <taxon>Pinopsida</taxon>
        <taxon>Pinidae</taxon>
        <taxon>Conifers I</taxon>
        <taxon>Pinales</taxon>
        <taxon>Pinaceae</taxon>
        <taxon>Picea</taxon>
    </lineage>
</organism>
<name>A0A101LZQ4_PICGL</name>
<keyword evidence="1" id="KW-0496">Mitochondrion</keyword>
<proteinExistence type="predicted"/>
<accession>A0A101LZQ4</accession>
<dbReference type="AlphaFoldDB" id="A0A101LZQ4"/>